<protein>
    <recommendedName>
        <fullName evidence="3">Thylakoid-associated protein</fullName>
    </recommendedName>
</protein>
<keyword evidence="2" id="KW-1185">Reference proteome</keyword>
<evidence type="ECO:0008006" key="3">
    <source>
        <dbReference type="Google" id="ProtNLM"/>
    </source>
</evidence>
<evidence type="ECO:0000313" key="2">
    <source>
        <dbReference type="Proteomes" id="UP000031532"/>
    </source>
</evidence>
<organism evidence="1 2">
    <name type="scientific">Scytonema millei VB511283</name>
    <dbReference type="NCBI Taxonomy" id="1245923"/>
    <lineage>
        <taxon>Bacteria</taxon>
        <taxon>Bacillati</taxon>
        <taxon>Cyanobacteriota</taxon>
        <taxon>Cyanophyceae</taxon>
        <taxon>Nostocales</taxon>
        <taxon>Scytonemataceae</taxon>
        <taxon>Scytonema</taxon>
    </lineage>
</organism>
<gene>
    <name evidence="1" type="ORF">QH73_0003675</name>
</gene>
<dbReference type="AlphaFoldDB" id="A0A9X5E1X0"/>
<reference evidence="1 2" key="1">
    <citation type="journal article" date="2015" name="Genome Announc.">
        <title>Draft Genome Sequence of the Terrestrial Cyanobacterium Scytonema millei VB511283, Isolated from Eastern India.</title>
        <authorList>
            <person name="Sen D."/>
            <person name="Chandrababunaidu M.M."/>
            <person name="Singh D."/>
            <person name="Sanghi N."/>
            <person name="Ghorai A."/>
            <person name="Mishra G.P."/>
            <person name="Madduluri M."/>
            <person name="Adhikary S.P."/>
            <person name="Tripathy S."/>
        </authorList>
    </citation>
    <scope>NUCLEOTIDE SEQUENCE [LARGE SCALE GENOMIC DNA]</scope>
    <source>
        <strain evidence="1 2">VB511283</strain>
    </source>
</reference>
<evidence type="ECO:0000313" key="1">
    <source>
        <dbReference type="EMBL" id="NHC33771.1"/>
    </source>
</evidence>
<dbReference type="OrthoDB" id="515764at2"/>
<proteinExistence type="predicted"/>
<comment type="caution">
    <text evidence="1">The sequence shown here is derived from an EMBL/GenBank/DDBJ whole genome shotgun (WGS) entry which is preliminary data.</text>
</comment>
<dbReference type="Proteomes" id="UP000031532">
    <property type="component" value="Unassembled WGS sequence"/>
</dbReference>
<dbReference type="EMBL" id="JTJC03000001">
    <property type="protein sequence ID" value="NHC33771.1"/>
    <property type="molecule type" value="Genomic_DNA"/>
</dbReference>
<accession>A0A9X5E1X0</accession>
<name>A0A9X5E1X0_9CYAN</name>
<dbReference type="RefSeq" id="WP_039715272.1">
    <property type="nucleotide sequence ID" value="NZ_JTJC03000001.1"/>
</dbReference>
<sequence>MDWNNNFERFLHQFSDWQREFINNMTAAVPFTTSSYNPLNFTETFNKTLRFQEEVVTSSLEFQALLARMSIETQKQFWEGYFNLLKKTPEKKVD</sequence>